<dbReference type="EC" id="3.6.1.64" evidence="9"/>
<dbReference type="Gene3D" id="3.90.79.10">
    <property type="entry name" value="Nucleoside Triphosphate Pyrophosphohydrolase"/>
    <property type="match status" value="1"/>
</dbReference>
<evidence type="ECO:0000256" key="4">
    <source>
        <dbReference type="ARBA" id="ARBA00022801"/>
    </source>
</evidence>
<proteinExistence type="inferred from homology"/>
<evidence type="ECO:0000256" key="11">
    <source>
        <dbReference type="ARBA" id="ARBA00041450"/>
    </source>
</evidence>
<keyword evidence="5" id="KW-0694">RNA-binding</keyword>
<dbReference type="Pfam" id="PF22327">
    <property type="entry name" value="Nudt16-like"/>
    <property type="match status" value="1"/>
</dbReference>
<evidence type="ECO:0000313" key="19">
    <source>
        <dbReference type="EMBL" id="KAK7476495.1"/>
    </source>
</evidence>
<dbReference type="PANTHER" id="PTHR31699">
    <property type="entry name" value="NUDIX T16 FAMILY MEMBER"/>
    <property type="match status" value="1"/>
</dbReference>
<dbReference type="GO" id="GO:1990003">
    <property type="term" value="F:IDP phosphatase activity"/>
    <property type="evidence" value="ECO:0007669"/>
    <property type="project" value="UniProtKB-EC"/>
</dbReference>
<comment type="subcellular location">
    <subcellularLocation>
        <location evidence="2">Nucleus</location>
        <location evidence="2">Nucleolus</location>
    </subcellularLocation>
    <subcellularLocation>
        <location evidence="3">Nucleus</location>
        <location evidence="3">Nucleoplasm</location>
    </subcellularLocation>
</comment>
<dbReference type="PANTHER" id="PTHR31699:SF1">
    <property type="entry name" value="U8 SNORNA-DECAPPING ENZYME"/>
    <property type="match status" value="1"/>
</dbReference>
<evidence type="ECO:0000256" key="8">
    <source>
        <dbReference type="ARBA" id="ARBA00038173"/>
    </source>
</evidence>
<dbReference type="InterPro" id="IPR015797">
    <property type="entry name" value="NUDIX_hydrolase-like_dom_sf"/>
</dbReference>
<keyword evidence="7" id="KW-0539">Nucleus</keyword>
<evidence type="ECO:0000256" key="10">
    <source>
        <dbReference type="ARBA" id="ARBA00039871"/>
    </source>
</evidence>
<comment type="catalytic activity">
    <reaction evidence="15">
        <text>a 5'-end (N(7)-methyl 5'-triphosphoguanosine)-ribonucleoside in mRNA + H2O = N(7)-methyl-GDP + a 5'-end phospho-ribonucleoside in mRNA + 2 H(+)</text>
        <dbReference type="Rhea" id="RHEA:67484"/>
        <dbReference type="Rhea" id="RHEA-COMP:15692"/>
        <dbReference type="Rhea" id="RHEA-COMP:17167"/>
        <dbReference type="ChEBI" id="CHEBI:15377"/>
        <dbReference type="ChEBI" id="CHEBI:15378"/>
        <dbReference type="ChEBI" id="CHEBI:63714"/>
        <dbReference type="ChEBI" id="CHEBI:138282"/>
        <dbReference type="ChEBI" id="CHEBI:156461"/>
        <dbReference type="EC" id="3.6.1.62"/>
    </reaction>
    <physiologicalReaction direction="left-to-right" evidence="15">
        <dbReference type="Rhea" id="RHEA:67485"/>
    </physiologicalReaction>
</comment>
<dbReference type="GO" id="GO:0003723">
    <property type="term" value="F:RNA binding"/>
    <property type="evidence" value="ECO:0007669"/>
    <property type="project" value="UniProtKB-KW"/>
</dbReference>
<feature type="domain" description="Nudix hydrolase" evidence="18">
    <location>
        <begin position="39"/>
        <end position="185"/>
    </location>
</feature>
<organism evidence="19 20">
    <name type="scientific">Batillaria attramentaria</name>
    <dbReference type="NCBI Taxonomy" id="370345"/>
    <lineage>
        <taxon>Eukaryota</taxon>
        <taxon>Metazoa</taxon>
        <taxon>Spiralia</taxon>
        <taxon>Lophotrochozoa</taxon>
        <taxon>Mollusca</taxon>
        <taxon>Gastropoda</taxon>
        <taxon>Caenogastropoda</taxon>
        <taxon>Sorbeoconcha</taxon>
        <taxon>Cerithioidea</taxon>
        <taxon>Batillariidae</taxon>
        <taxon>Batillaria</taxon>
    </lineage>
</organism>
<comment type="cofactor">
    <cofactor evidence="1">
        <name>Co(2+)</name>
        <dbReference type="ChEBI" id="CHEBI:48828"/>
    </cofactor>
</comment>
<dbReference type="GO" id="GO:0005654">
    <property type="term" value="C:nucleoplasm"/>
    <property type="evidence" value="ECO:0007669"/>
    <property type="project" value="UniProtKB-SubCell"/>
</dbReference>
<evidence type="ECO:0000256" key="3">
    <source>
        <dbReference type="ARBA" id="ARBA00004642"/>
    </source>
</evidence>
<dbReference type="GO" id="GO:0009117">
    <property type="term" value="P:nucleotide metabolic process"/>
    <property type="evidence" value="ECO:0007669"/>
    <property type="project" value="UniProtKB-KW"/>
</dbReference>
<comment type="catalytic activity">
    <reaction evidence="16">
        <text>IDP + H2O = IMP + phosphate + H(+)</text>
        <dbReference type="Rhea" id="RHEA:35207"/>
        <dbReference type="ChEBI" id="CHEBI:15377"/>
        <dbReference type="ChEBI" id="CHEBI:15378"/>
        <dbReference type="ChEBI" id="CHEBI:43474"/>
        <dbReference type="ChEBI" id="CHEBI:58053"/>
        <dbReference type="ChEBI" id="CHEBI:58280"/>
        <dbReference type="EC" id="3.6.1.64"/>
    </reaction>
    <physiologicalReaction direction="left-to-right" evidence="16">
        <dbReference type="Rhea" id="RHEA:35208"/>
    </physiologicalReaction>
</comment>
<evidence type="ECO:0000256" key="15">
    <source>
        <dbReference type="ARBA" id="ARBA00047661"/>
    </source>
</evidence>
<accession>A0ABD0JN97</accession>
<evidence type="ECO:0000313" key="20">
    <source>
        <dbReference type="Proteomes" id="UP001519460"/>
    </source>
</evidence>
<dbReference type="GO" id="GO:0140933">
    <property type="term" value="F:5'-(N(7)-methylguanosine 5'-triphospho)-[mRNA] hydrolase activity"/>
    <property type="evidence" value="ECO:0007669"/>
    <property type="project" value="UniProtKB-EC"/>
</dbReference>
<dbReference type="AlphaFoldDB" id="A0ABD0JN97"/>
<protein>
    <recommendedName>
        <fullName evidence="10">U8 snoRNA-decapping enzyme</fullName>
        <ecNumber evidence="9">3.6.1.64</ecNumber>
    </recommendedName>
    <alternativeName>
        <fullName evidence="13">IDP phosphatase</fullName>
    </alternativeName>
    <alternativeName>
        <fullName evidence="11">Inosine diphosphate phosphatase</fullName>
    </alternativeName>
    <alternativeName>
        <fullName evidence="12">Nucleoside diphosphate-linked moiety X motif 16</fullName>
    </alternativeName>
    <alternativeName>
        <fullName evidence="14">m7GpppN-mRNA hydrolase</fullName>
    </alternativeName>
</protein>
<evidence type="ECO:0000256" key="6">
    <source>
        <dbReference type="ARBA" id="ARBA00023080"/>
    </source>
</evidence>
<evidence type="ECO:0000256" key="2">
    <source>
        <dbReference type="ARBA" id="ARBA00004604"/>
    </source>
</evidence>
<reference evidence="19 20" key="1">
    <citation type="journal article" date="2023" name="Sci. Data">
        <title>Genome assembly of the Korean intertidal mud-creeper Batillaria attramentaria.</title>
        <authorList>
            <person name="Patra A.K."/>
            <person name="Ho P.T."/>
            <person name="Jun S."/>
            <person name="Lee S.J."/>
            <person name="Kim Y."/>
            <person name="Won Y.J."/>
        </authorList>
    </citation>
    <scope>NUCLEOTIDE SEQUENCE [LARGE SCALE GENOMIC DNA]</scope>
    <source>
        <strain evidence="19">Wonlab-2016</strain>
    </source>
</reference>
<comment type="similarity">
    <text evidence="8">Belongs to the Nudix hydrolase family. NUDT16 subfamily.</text>
</comment>
<dbReference type="InterPro" id="IPR054754">
    <property type="entry name" value="NudT16"/>
</dbReference>
<sequence>MADIGWGWLSQVEAFGRLGDDAKDFVQIDYEESMTKFADYKHAAHGMIFARSGRVLWDIYKLKGAVMMQMRFDGVLGFPGGLVEAGEDPADGLNREMQEEIGLNVEVHKFTAAHHVQTCLNEKKKLLTHFFAMEVTLEKFSALEANVLQAPEYGIETFGIVRVPLFTMGDGLRGLPAFLTNQFAGNARTQLLFGLQYMQLLTAEELQEVVQSSNKYLAQKQGMLRSDL</sequence>
<dbReference type="InterPro" id="IPR020084">
    <property type="entry name" value="NUDIX_hydrolase_CS"/>
</dbReference>
<dbReference type="GO" id="GO:0005730">
    <property type="term" value="C:nucleolus"/>
    <property type="evidence" value="ECO:0007669"/>
    <property type="project" value="UniProtKB-SubCell"/>
</dbReference>
<evidence type="ECO:0000256" key="5">
    <source>
        <dbReference type="ARBA" id="ARBA00022884"/>
    </source>
</evidence>
<comment type="caution">
    <text evidence="19">The sequence shown here is derived from an EMBL/GenBank/DDBJ whole genome shotgun (WGS) entry which is preliminary data.</text>
</comment>
<evidence type="ECO:0000256" key="7">
    <source>
        <dbReference type="ARBA" id="ARBA00023242"/>
    </source>
</evidence>
<dbReference type="InterPro" id="IPR000086">
    <property type="entry name" value="NUDIX_hydrolase_dom"/>
</dbReference>
<keyword evidence="6" id="KW-0546">Nucleotide metabolism</keyword>
<evidence type="ECO:0000259" key="18">
    <source>
        <dbReference type="PROSITE" id="PS51462"/>
    </source>
</evidence>
<keyword evidence="4" id="KW-0378">Hydrolase</keyword>
<comment type="catalytic activity">
    <reaction evidence="17">
        <text>dIDP + H2O = dIMP + phosphate + H(+)</text>
        <dbReference type="Rhea" id="RHEA:35211"/>
        <dbReference type="ChEBI" id="CHEBI:15377"/>
        <dbReference type="ChEBI" id="CHEBI:15378"/>
        <dbReference type="ChEBI" id="CHEBI:43474"/>
        <dbReference type="ChEBI" id="CHEBI:61194"/>
        <dbReference type="ChEBI" id="CHEBI:62286"/>
        <dbReference type="EC" id="3.6.1.64"/>
    </reaction>
    <physiologicalReaction direction="left-to-right" evidence="17">
        <dbReference type="Rhea" id="RHEA:35212"/>
    </physiologicalReaction>
</comment>
<evidence type="ECO:0000256" key="9">
    <source>
        <dbReference type="ARBA" id="ARBA00038899"/>
    </source>
</evidence>
<dbReference type="EMBL" id="JACVVK020000374">
    <property type="protein sequence ID" value="KAK7476495.1"/>
    <property type="molecule type" value="Genomic_DNA"/>
</dbReference>
<gene>
    <name evidence="19" type="ORF">BaRGS_00032243</name>
</gene>
<dbReference type="PROSITE" id="PS00893">
    <property type="entry name" value="NUDIX_BOX"/>
    <property type="match status" value="1"/>
</dbReference>
<evidence type="ECO:0000256" key="14">
    <source>
        <dbReference type="ARBA" id="ARBA00043162"/>
    </source>
</evidence>
<dbReference type="SUPFAM" id="SSF55811">
    <property type="entry name" value="Nudix"/>
    <property type="match status" value="1"/>
</dbReference>
<evidence type="ECO:0000256" key="13">
    <source>
        <dbReference type="ARBA" id="ARBA00042015"/>
    </source>
</evidence>
<evidence type="ECO:0000256" key="16">
    <source>
        <dbReference type="ARBA" id="ARBA00047875"/>
    </source>
</evidence>
<keyword evidence="20" id="KW-1185">Reference proteome</keyword>
<dbReference type="PROSITE" id="PS51462">
    <property type="entry name" value="NUDIX"/>
    <property type="match status" value="1"/>
</dbReference>
<name>A0ABD0JN97_9CAEN</name>
<evidence type="ECO:0000256" key="1">
    <source>
        <dbReference type="ARBA" id="ARBA00001941"/>
    </source>
</evidence>
<evidence type="ECO:0000256" key="12">
    <source>
        <dbReference type="ARBA" id="ARBA00041656"/>
    </source>
</evidence>
<dbReference type="Proteomes" id="UP001519460">
    <property type="component" value="Unassembled WGS sequence"/>
</dbReference>
<evidence type="ECO:0000256" key="17">
    <source>
        <dbReference type="ARBA" id="ARBA00048945"/>
    </source>
</evidence>